<dbReference type="Proteomes" id="UP000683925">
    <property type="component" value="Unassembled WGS sequence"/>
</dbReference>
<comment type="caution">
    <text evidence="1">The sequence shown here is derived from an EMBL/GenBank/DDBJ whole genome shotgun (WGS) entry which is preliminary data.</text>
</comment>
<proteinExistence type="predicted"/>
<dbReference type="AlphaFoldDB" id="A0A8S1YI39"/>
<keyword evidence="2" id="KW-1185">Reference proteome</keyword>
<evidence type="ECO:0000313" key="1">
    <source>
        <dbReference type="EMBL" id="CAD8214386.1"/>
    </source>
</evidence>
<evidence type="ECO:0000313" key="2">
    <source>
        <dbReference type="Proteomes" id="UP000683925"/>
    </source>
</evidence>
<sequence length="367" mass="44680">MSHGFLLKKRSHALNYSYIDMKYFCLKLRKNDLTLIFSAYFINFFMKCSLVTVNFEILYQQQQQLYLFHHNVQFIQLLPKFIFSQNDSSVPYPSRSNNKLFSFDIFNFHLFLNSELTQIIFILIEFDFIDDYKKTHIITSQIQQSKHKDKKIRLRRFKQSQITSRSYKNKKWSLNVMLRIIWKRYIVRLKHKYLQFNKKNSLYQTIFKIQHNFQEEVKSLSEFLSTETQEKQLELYQDNQFMDEIANQFDLLLIVHHISKQLTLLRIVNRKRIKLIKITRLNQCQFKINIKTPSLNKICPSHNKEIIMIEINSKLKKIEERFACVDCISDHPNCQYRTIEKINQQWNHTKKKEDRIFSDLKMKRQEN</sequence>
<gene>
    <name evidence="1" type="ORF">POCTA_138.1.T1760001</name>
</gene>
<accession>A0A8S1YI39</accession>
<organism evidence="1 2">
    <name type="scientific">Paramecium octaurelia</name>
    <dbReference type="NCBI Taxonomy" id="43137"/>
    <lineage>
        <taxon>Eukaryota</taxon>
        <taxon>Sar</taxon>
        <taxon>Alveolata</taxon>
        <taxon>Ciliophora</taxon>
        <taxon>Intramacronucleata</taxon>
        <taxon>Oligohymenophorea</taxon>
        <taxon>Peniculida</taxon>
        <taxon>Parameciidae</taxon>
        <taxon>Paramecium</taxon>
    </lineage>
</organism>
<name>A0A8S1YI39_PAROT</name>
<reference evidence="1" key="1">
    <citation type="submission" date="2021-01" db="EMBL/GenBank/DDBJ databases">
        <authorList>
            <consortium name="Genoscope - CEA"/>
            <person name="William W."/>
        </authorList>
    </citation>
    <scope>NUCLEOTIDE SEQUENCE</scope>
</reference>
<protein>
    <submittedName>
        <fullName evidence="1">Uncharacterized protein</fullName>
    </submittedName>
</protein>
<dbReference type="EMBL" id="CAJJDP010000180">
    <property type="protein sequence ID" value="CAD8214386.1"/>
    <property type="molecule type" value="Genomic_DNA"/>
</dbReference>